<dbReference type="RefSeq" id="WP_168442615.1">
    <property type="nucleotide sequence ID" value="NZ_CAAHFG010000004.1"/>
</dbReference>
<evidence type="ECO:0000313" key="7">
    <source>
        <dbReference type="EMBL" id="VGO16744.1"/>
    </source>
</evidence>
<keyword evidence="8" id="KW-1185">Reference proteome</keyword>
<accession>A0A6C2UBK4</accession>
<dbReference type="InterPro" id="IPR051048">
    <property type="entry name" value="Peptidase_S8/S53_subtilisin"/>
</dbReference>
<dbReference type="GO" id="GO:0006508">
    <property type="term" value="P:proteolysis"/>
    <property type="evidence" value="ECO:0007669"/>
    <property type="project" value="UniProtKB-KW"/>
</dbReference>
<dbReference type="InterPro" id="IPR034058">
    <property type="entry name" value="TagA/B/C/D_pept_dom"/>
</dbReference>
<evidence type="ECO:0000256" key="2">
    <source>
        <dbReference type="ARBA" id="ARBA00022670"/>
    </source>
</evidence>
<keyword evidence="3 5" id="KW-0378">Hydrolase</keyword>
<dbReference type="InterPro" id="IPR023828">
    <property type="entry name" value="Peptidase_S8_Ser-AS"/>
</dbReference>
<dbReference type="SUPFAM" id="SSF52743">
    <property type="entry name" value="Subtilisin-like"/>
    <property type="match status" value="1"/>
</dbReference>
<dbReference type="AlphaFoldDB" id="A0A6C2UBK4"/>
<protein>
    <submittedName>
        <fullName evidence="7">Subtilisin DY</fullName>
    </submittedName>
</protein>
<dbReference type="InterPro" id="IPR008979">
    <property type="entry name" value="Galactose-bd-like_sf"/>
</dbReference>
<proteinExistence type="inferred from homology"/>
<keyword evidence="4 5" id="KW-0720">Serine protease</keyword>
<dbReference type="PROSITE" id="PS00138">
    <property type="entry name" value="SUBTILASE_SER"/>
    <property type="match status" value="1"/>
</dbReference>
<dbReference type="EMBL" id="CAAHFG010000004">
    <property type="protein sequence ID" value="VGO16744.1"/>
    <property type="molecule type" value="Genomic_DNA"/>
</dbReference>
<dbReference type="InterPro" id="IPR036852">
    <property type="entry name" value="Peptidase_S8/S53_dom_sf"/>
</dbReference>
<dbReference type="InterPro" id="IPR000209">
    <property type="entry name" value="Peptidase_S8/S53_dom"/>
</dbReference>
<dbReference type="PROSITE" id="PS51892">
    <property type="entry name" value="SUBTILASE"/>
    <property type="match status" value="1"/>
</dbReference>
<evidence type="ECO:0000256" key="3">
    <source>
        <dbReference type="ARBA" id="ARBA00022801"/>
    </source>
</evidence>
<sequence length="671" mass="71890">MAASASQAQQISLFEEKPFEREAFALQLAEKASTDKEAARVWALANNKPMRVDDGRQVMELMAVRNGKPVYYITHNSNAAISSAANKVRTTAPYNLDGAGINVGVWDAGAVRTSHQEFDSGRAVVKDGYTTTHYHATHVAGTIGAKGVQTNAKGMAPSASIHSYYWNSDISEMTTAAATAPGQTGNKIYLSNHSYGQGVGWTQGTFYDNRDEFGQYNSEARTVDQVLYNAQYYLPFWSSGNDRTDGTSSSSPVGDGYYKGGYDIISHEAIGKNVMTVGAVNDAVSGGNRYPSAGTYTSFTSWGPADDGRIKPDIVANGYQLYSTDDDDDSDYTTLSGTSMSSPSACGSAALLVEYYKELFSGGAMRASTLKGLIIHTATDLGRAGPDYQYGWGLMNTLAAAQLLEDYASGSLNRLREDSLSSTANPSDSFVVSASGEPFRVTLCWTDPPGTAQSGDDIRTPALVNDLDLTITGPGGTRYPYTLSYASPAATATTGDNDVDNVEQIYVASPTPGIYTITINYEGSSLSGGTQRYSLFIDGVSSDSDGDQMPDYWEQQYFSSTTGAVATADSDGDGTDNLTEYIAGTLPNNPNSVFKVTSYSANHTGGTPFVVNWTTEEGRVYSVSYTYNLKYVDFAPFPDATDLPSSQNSYTDTVSHAVSPIFYRVDVKIGE</sequence>
<dbReference type="PANTHER" id="PTHR43399:SF4">
    <property type="entry name" value="CELL WALL-ASSOCIATED PROTEASE"/>
    <property type="match status" value="1"/>
</dbReference>
<feature type="active site" description="Charge relay system" evidence="5">
    <location>
        <position position="135"/>
    </location>
</feature>
<gene>
    <name evidence="7" type="primary">apr</name>
    <name evidence="7" type="ORF">PDESU_05336</name>
</gene>
<dbReference type="PRINTS" id="PR00723">
    <property type="entry name" value="SUBTILISIN"/>
</dbReference>
<dbReference type="CDD" id="cd04842">
    <property type="entry name" value="Peptidases_S8_Kp43_protease"/>
    <property type="match status" value="1"/>
</dbReference>
<feature type="active site" description="Charge relay system" evidence="5">
    <location>
        <position position="107"/>
    </location>
</feature>
<feature type="active site" description="Charge relay system" evidence="5">
    <location>
        <position position="339"/>
    </location>
</feature>
<dbReference type="Proteomes" id="UP000366872">
    <property type="component" value="Unassembled WGS sequence"/>
</dbReference>
<dbReference type="Gene3D" id="3.40.50.200">
    <property type="entry name" value="Peptidase S8/S53 domain"/>
    <property type="match status" value="1"/>
</dbReference>
<evidence type="ECO:0000259" key="6">
    <source>
        <dbReference type="Pfam" id="PF00082"/>
    </source>
</evidence>
<dbReference type="GO" id="GO:0004252">
    <property type="term" value="F:serine-type endopeptidase activity"/>
    <property type="evidence" value="ECO:0007669"/>
    <property type="project" value="UniProtKB-UniRule"/>
</dbReference>
<feature type="domain" description="Peptidase S8/S53" evidence="6">
    <location>
        <begin position="126"/>
        <end position="393"/>
    </location>
</feature>
<evidence type="ECO:0000256" key="4">
    <source>
        <dbReference type="ARBA" id="ARBA00022825"/>
    </source>
</evidence>
<dbReference type="InterPro" id="IPR015500">
    <property type="entry name" value="Peptidase_S8_subtilisin-rel"/>
</dbReference>
<dbReference type="Pfam" id="PF00082">
    <property type="entry name" value="Peptidase_S8"/>
    <property type="match status" value="1"/>
</dbReference>
<dbReference type="Gene3D" id="2.60.120.380">
    <property type="match status" value="1"/>
</dbReference>
<evidence type="ECO:0000313" key="8">
    <source>
        <dbReference type="Proteomes" id="UP000366872"/>
    </source>
</evidence>
<dbReference type="PANTHER" id="PTHR43399">
    <property type="entry name" value="SUBTILISIN-RELATED"/>
    <property type="match status" value="1"/>
</dbReference>
<comment type="similarity">
    <text evidence="1 5">Belongs to the peptidase S8 family.</text>
</comment>
<organism evidence="7 8">
    <name type="scientific">Pontiella desulfatans</name>
    <dbReference type="NCBI Taxonomy" id="2750659"/>
    <lineage>
        <taxon>Bacteria</taxon>
        <taxon>Pseudomonadati</taxon>
        <taxon>Kiritimatiellota</taxon>
        <taxon>Kiritimatiellia</taxon>
        <taxon>Kiritimatiellales</taxon>
        <taxon>Pontiellaceae</taxon>
        <taxon>Pontiella</taxon>
    </lineage>
</organism>
<reference evidence="7 8" key="1">
    <citation type="submission" date="2019-04" db="EMBL/GenBank/DDBJ databases">
        <authorList>
            <person name="Van Vliet M D."/>
        </authorList>
    </citation>
    <scope>NUCLEOTIDE SEQUENCE [LARGE SCALE GENOMIC DNA]</scope>
    <source>
        <strain evidence="7 8">F1</strain>
    </source>
</reference>
<name>A0A6C2UBK4_PONDE</name>
<evidence type="ECO:0000256" key="5">
    <source>
        <dbReference type="PROSITE-ProRule" id="PRU01240"/>
    </source>
</evidence>
<dbReference type="SUPFAM" id="SSF49785">
    <property type="entry name" value="Galactose-binding domain-like"/>
    <property type="match status" value="1"/>
</dbReference>
<evidence type="ECO:0000256" key="1">
    <source>
        <dbReference type="ARBA" id="ARBA00011073"/>
    </source>
</evidence>
<keyword evidence="2 5" id="KW-0645">Protease</keyword>